<organism evidence="1 2">
    <name type="scientific">Schaalia turicensis</name>
    <dbReference type="NCBI Taxonomy" id="131111"/>
    <lineage>
        <taxon>Bacteria</taxon>
        <taxon>Bacillati</taxon>
        <taxon>Actinomycetota</taxon>
        <taxon>Actinomycetes</taxon>
        <taxon>Actinomycetales</taxon>
        <taxon>Actinomycetaceae</taxon>
        <taxon>Schaalia</taxon>
    </lineage>
</organism>
<comment type="caution">
    <text evidence="1">The sequence shown here is derived from an EMBL/GenBank/DDBJ whole genome shotgun (WGS) entry which is preliminary data.</text>
</comment>
<dbReference type="RefSeq" id="WP_101627763.1">
    <property type="nucleotide sequence ID" value="NZ_JBQOSN010000003.1"/>
</dbReference>
<dbReference type="OrthoDB" id="3255536at2"/>
<evidence type="ECO:0000313" key="2">
    <source>
        <dbReference type="Proteomes" id="UP000234545"/>
    </source>
</evidence>
<dbReference type="Proteomes" id="UP000234545">
    <property type="component" value="Unassembled WGS sequence"/>
</dbReference>
<reference evidence="1 2" key="1">
    <citation type="submission" date="2017-12" db="EMBL/GenBank/DDBJ databases">
        <title>Phylogenetic diversity of female urinary microbiome.</title>
        <authorList>
            <person name="Thomas-White K."/>
            <person name="Wolfe A.J."/>
        </authorList>
    </citation>
    <scope>NUCLEOTIDE SEQUENCE [LARGE SCALE GENOMIC DNA]</scope>
    <source>
        <strain evidence="1 2">UMB0250</strain>
    </source>
</reference>
<gene>
    <name evidence="1" type="ORF">CYJ25_03175</name>
</gene>
<dbReference type="AlphaFoldDB" id="A0A2I1I5Z6"/>
<name>A0A2I1I5Z6_9ACTO</name>
<dbReference type="EMBL" id="PKKJ01000002">
    <property type="protein sequence ID" value="PKY66550.1"/>
    <property type="molecule type" value="Genomic_DNA"/>
</dbReference>
<protein>
    <submittedName>
        <fullName evidence="1">Uncharacterized protein</fullName>
    </submittedName>
</protein>
<accession>A0A2I1I5Z6</accession>
<sequence length="71" mass="7855">MNKRTRTVSVHSQALDRQANNLEIDQLANAVKPWFDEMNDANIARAISDLSNPCSRGRAADFLGLELIEAA</sequence>
<proteinExistence type="predicted"/>
<evidence type="ECO:0000313" key="1">
    <source>
        <dbReference type="EMBL" id="PKY66550.1"/>
    </source>
</evidence>